<dbReference type="NCBIfam" id="TIGR03177">
    <property type="entry name" value="pilus_cpaB"/>
    <property type="match status" value="1"/>
</dbReference>
<accession>A0A3D9YZ25</accession>
<feature type="domain" description="SAF" evidence="1">
    <location>
        <begin position="45"/>
        <end position="113"/>
    </location>
</feature>
<evidence type="ECO:0000259" key="1">
    <source>
        <dbReference type="SMART" id="SM00858"/>
    </source>
</evidence>
<dbReference type="Pfam" id="PF16976">
    <property type="entry name" value="RcpC"/>
    <property type="match status" value="1"/>
</dbReference>
<dbReference type="CDD" id="cd11614">
    <property type="entry name" value="SAF_CpaB_FlgA_like"/>
    <property type="match status" value="1"/>
</dbReference>
<reference evidence="2 3" key="1">
    <citation type="submission" date="2018-08" db="EMBL/GenBank/DDBJ databases">
        <title>Genomic Encyclopedia of Type Strains, Phase IV (KMG-IV): sequencing the most valuable type-strain genomes for metagenomic binning, comparative biology and taxonomic classification.</title>
        <authorList>
            <person name="Goeker M."/>
        </authorList>
    </citation>
    <scope>NUCLEOTIDE SEQUENCE [LARGE SCALE GENOMIC DNA]</scope>
    <source>
        <strain evidence="2 3">BW863</strain>
    </source>
</reference>
<evidence type="ECO:0000313" key="2">
    <source>
        <dbReference type="EMBL" id="REF87615.1"/>
    </source>
</evidence>
<dbReference type="RefSeq" id="WP_115835797.1">
    <property type="nucleotide sequence ID" value="NZ_CP025086.1"/>
</dbReference>
<dbReference type="AlphaFoldDB" id="A0A3D9YZ25"/>
<dbReference type="InterPro" id="IPR013974">
    <property type="entry name" value="SAF"/>
</dbReference>
<dbReference type="InterPro" id="IPR031571">
    <property type="entry name" value="RcpC_dom"/>
</dbReference>
<dbReference type="Proteomes" id="UP000256900">
    <property type="component" value="Unassembled WGS sequence"/>
</dbReference>
<protein>
    <submittedName>
        <fullName evidence="2">Pilus assembly protein CpaB</fullName>
    </submittedName>
</protein>
<dbReference type="EMBL" id="QUMO01000002">
    <property type="protein sequence ID" value="REF87615.1"/>
    <property type="molecule type" value="Genomic_DNA"/>
</dbReference>
<name>A0A3D9YZ25_9HYPH</name>
<sequence>MKPARLVILGVAALAGVGAFLLILSGTKPPEPVKIAVSAPPPPMDQVLVADQDIPFGNTIESGDLRWQAWPKNKAPAGVLLQSKDPDATTEFEGWLVRNRLGQGEPVYKDRLIQPGKSGFLAALLPEGMRAVAITIDSQGSTTAGNFILPGDHVDVLHTFRDDDVARANGGDGMVSETLLHNVRVLAIGESIQKAGKEPVIGGSNATLELSPGQVEQILLAQKVGQLSLSLRSMADSKTTGDLDSSEKETNFTIIRYGIPVPGRAR</sequence>
<dbReference type="Pfam" id="PF08666">
    <property type="entry name" value="SAF"/>
    <property type="match status" value="1"/>
</dbReference>
<proteinExistence type="predicted"/>
<dbReference type="InterPro" id="IPR017592">
    <property type="entry name" value="Pilus_assmbl_Flp-typ_CpaB"/>
</dbReference>
<organism evidence="2 3">
    <name type="scientific">Methylovirgula ligni</name>
    <dbReference type="NCBI Taxonomy" id="569860"/>
    <lineage>
        <taxon>Bacteria</taxon>
        <taxon>Pseudomonadati</taxon>
        <taxon>Pseudomonadota</taxon>
        <taxon>Alphaproteobacteria</taxon>
        <taxon>Hyphomicrobiales</taxon>
        <taxon>Beijerinckiaceae</taxon>
        <taxon>Methylovirgula</taxon>
    </lineage>
</organism>
<dbReference type="OrthoDB" id="163768at2"/>
<evidence type="ECO:0000313" key="3">
    <source>
        <dbReference type="Proteomes" id="UP000256900"/>
    </source>
</evidence>
<keyword evidence="3" id="KW-1185">Reference proteome</keyword>
<comment type="caution">
    <text evidence="2">The sequence shown here is derived from an EMBL/GenBank/DDBJ whole genome shotgun (WGS) entry which is preliminary data.</text>
</comment>
<dbReference type="SMART" id="SM00858">
    <property type="entry name" value="SAF"/>
    <property type="match status" value="1"/>
</dbReference>
<gene>
    <name evidence="2" type="ORF">DES32_1238</name>
</gene>